<accession>A0AAQ3MVT1</accession>
<proteinExistence type="predicted"/>
<gene>
    <name evidence="1" type="ORF">V8G54_030800</name>
</gene>
<organism evidence="1 2">
    <name type="scientific">Vigna mungo</name>
    <name type="common">Black gram</name>
    <name type="synonym">Phaseolus mungo</name>
    <dbReference type="NCBI Taxonomy" id="3915"/>
    <lineage>
        <taxon>Eukaryota</taxon>
        <taxon>Viridiplantae</taxon>
        <taxon>Streptophyta</taxon>
        <taxon>Embryophyta</taxon>
        <taxon>Tracheophyta</taxon>
        <taxon>Spermatophyta</taxon>
        <taxon>Magnoliopsida</taxon>
        <taxon>eudicotyledons</taxon>
        <taxon>Gunneridae</taxon>
        <taxon>Pentapetalae</taxon>
        <taxon>rosids</taxon>
        <taxon>fabids</taxon>
        <taxon>Fabales</taxon>
        <taxon>Fabaceae</taxon>
        <taxon>Papilionoideae</taxon>
        <taxon>50 kb inversion clade</taxon>
        <taxon>NPAAA clade</taxon>
        <taxon>indigoferoid/millettioid clade</taxon>
        <taxon>Phaseoleae</taxon>
        <taxon>Vigna</taxon>
    </lineage>
</organism>
<dbReference type="Proteomes" id="UP001374535">
    <property type="component" value="Chromosome 9"/>
</dbReference>
<sequence length="146" mass="16880">MALRFGPRDEMSFWFYFRCRLMAALARRMSFMYLQVVDIGEGARGVVGMVILTEDEGRDASFLSVMEFHEVYRGDARKLGFMAAALVSQGSWQRRDWVALLCDLGVQKLEFFPDFVVSELQGRRWCPHGDLKGVLDFPRHFNPKCN</sequence>
<evidence type="ECO:0000313" key="2">
    <source>
        <dbReference type="Proteomes" id="UP001374535"/>
    </source>
</evidence>
<dbReference type="EMBL" id="CP144692">
    <property type="protein sequence ID" value="WVY98649.1"/>
    <property type="molecule type" value="Genomic_DNA"/>
</dbReference>
<protein>
    <submittedName>
        <fullName evidence="1">Uncharacterized protein</fullName>
    </submittedName>
</protein>
<name>A0AAQ3MVT1_VIGMU</name>
<reference evidence="1 2" key="1">
    <citation type="journal article" date="2023" name="Life. Sci Alliance">
        <title>Evolutionary insights into 3D genome organization and epigenetic landscape of Vigna mungo.</title>
        <authorList>
            <person name="Junaid A."/>
            <person name="Singh B."/>
            <person name="Bhatia S."/>
        </authorList>
    </citation>
    <scope>NUCLEOTIDE SEQUENCE [LARGE SCALE GENOMIC DNA]</scope>
    <source>
        <strain evidence="1">Urdbean</strain>
    </source>
</reference>
<evidence type="ECO:0000313" key="1">
    <source>
        <dbReference type="EMBL" id="WVY98649.1"/>
    </source>
</evidence>
<keyword evidence="2" id="KW-1185">Reference proteome</keyword>
<dbReference type="AlphaFoldDB" id="A0AAQ3MVT1"/>